<evidence type="ECO:0000313" key="2">
    <source>
        <dbReference type="Proteomes" id="UP000320055"/>
    </source>
</evidence>
<gene>
    <name evidence="1" type="ORF">H1P_260022</name>
</gene>
<protein>
    <submittedName>
        <fullName evidence="1">Uncharacterized protein</fullName>
    </submittedName>
</protein>
<name>A0A563VSI6_9CYAN</name>
<dbReference type="AlphaFoldDB" id="A0A563VSI6"/>
<proteinExistence type="predicted"/>
<reference evidence="1 2" key="1">
    <citation type="submission" date="2019-01" db="EMBL/GenBank/DDBJ databases">
        <authorList>
            <person name="Brito A."/>
        </authorList>
    </citation>
    <scope>NUCLEOTIDE SEQUENCE [LARGE SCALE GENOMIC DNA]</scope>
    <source>
        <strain evidence="1">1</strain>
    </source>
</reference>
<dbReference type="Proteomes" id="UP000320055">
    <property type="component" value="Unassembled WGS sequence"/>
</dbReference>
<dbReference type="EMBL" id="CAACVJ010000179">
    <property type="protein sequence ID" value="VEP14371.1"/>
    <property type="molecule type" value="Genomic_DNA"/>
</dbReference>
<evidence type="ECO:0000313" key="1">
    <source>
        <dbReference type="EMBL" id="VEP14371.1"/>
    </source>
</evidence>
<accession>A0A563VSI6</accession>
<sequence length="74" mass="8367">MVVILTEQQVLSTKQVCSSCLMADSGGLPRWRKGKLCCGHLVENSISDRLENSPYCDRPKIYECEMGFRVTNIK</sequence>
<dbReference type="RefSeq" id="WP_144864941.1">
    <property type="nucleotide sequence ID" value="NZ_LR213786.1"/>
</dbReference>
<keyword evidence="2" id="KW-1185">Reference proteome</keyword>
<dbReference type="OrthoDB" id="515521at2"/>
<organism evidence="1 2">
    <name type="scientific">Hyella patelloides LEGE 07179</name>
    <dbReference type="NCBI Taxonomy" id="945734"/>
    <lineage>
        <taxon>Bacteria</taxon>
        <taxon>Bacillati</taxon>
        <taxon>Cyanobacteriota</taxon>
        <taxon>Cyanophyceae</taxon>
        <taxon>Pleurocapsales</taxon>
        <taxon>Hyellaceae</taxon>
        <taxon>Hyella</taxon>
    </lineage>
</organism>